<dbReference type="InterPro" id="IPR011701">
    <property type="entry name" value="MFS"/>
</dbReference>
<feature type="transmembrane region" description="Helical" evidence="6">
    <location>
        <begin position="244"/>
        <end position="267"/>
    </location>
</feature>
<feature type="transmembrane region" description="Helical" evidence="6">
    <location>
        <begin position="175"/>
        <end position="194"/>
    </location>
</feature>
<evidence type="ECO:0000256" key="6">
    <source>
        <dbReference type="SAM" id="Phobius"/>
    </source>
</evidence>
<dbReference type="PANTHER" id="PTHR23507">
    <property type="entry name" value="ZGC:174356"/>
    <property type="match status" value="1"/>
</dbReference>
<accession>A0A8K0UV25</accession>
<keyword evidence="3 6" id="KW-1133">Transmembrane helix</keyword>
<feature type="transmembrane region" description="Helical" evidence="6">
    <location>
        <begin position="577"/>
        <end position="599"/>
    </location>
</feature>
<feature type="transmembrane region" description="Helical" evidence="6">
    <location>
        <begin position="144"/>
        <end position="163"/>
    </location>
</feature>
<evidence type="ECO:0000256" key="5">
    <source>
        <dbReference type="SAM" id="MobiDB-lite"/>
    </source>
</evidence>
<feature type="transmembrane region" description="Helical" evidence="6">
    <location>
        <begin position="424"/>
        <end position="447"/>
    </location>
</feature>
<evidence type="ECO:0000256" key="3">
    <source>
        <dbReference type="ARBA" id="ARBA00022989"/>
    </source>
</evidence>
<evidence type="ECO:0000256" key="1">
    <source>
        <dbReference type="ARBA" id="ARBA00004141"/>
    </source>
</evidence>
<dbReference type="Proteomes" id="UP000813824">
    <property type="component" value="Unassembled WGS sequence"/>
</dbReference>
<keyword evidence="2 6" id="KW-0812">Transmembrane</keyword>
<evidence type="ECO:0000313" key="8">
    <source>
        <dbReference type="Proteomes" id="UP000813824"/>
    </source>
</evidence>
<dbReference type="SUPFAM" id="SSF103473">
    <property type="entry name" value="MFS general substrate transporter"/>
    <property type="match status" value="1"/>
</dbReference>
<keyword evidence="8" id="KW-1185">Reference proteome</keyword>
<evidence type="ECO:0000313" key="7">
    <source>
        <dbReference type="EMBL" id="KAH8105380.1"/>
    </source>
</evidence>
<dbReference type="Gene3D" id="1.20.1250.20">
    <property type="entry name" value="MFS general substrate transporter like domains"/>
    <property type="match status" value="1"/>
</dbReference>
<feature type="region of interest" description="Disordered" evidence="5">
    <location>
        <begin position="1"/>
        <end position="25"/>
    </location>
</feature>
<sequence length="693" mass="75049">MAEVQSGTSEREPLLGSRENEQERTVRVRKPFYRARPLWIAPFFLVASMVRGMTLAPRVQVFTQLSCNIVHDQEYAETPSLWNFGLPLPAYSNTTRTPSLQAIPHTTHTPETPVTFSNPKENDTEDNPINCLHDPAVQAVAARLQTVMAMTVGTLCALSTGWWGHFGERHGRTRVLAAASIGLLLTDLAFVSVATPRTIFARHGQLVLTIAPIVEGLLGGWTTVQGASAAYISDCTSDGSRAHIFSRFMGVFFLGVALGPALGAYFIRNPIFPPSQGSPAANTVAGQTPYKGIPDVRSVFYVAIMATCLNLFLVLFVFPESLDKKKAKEKALAAHIAATNGVLSEHGDQDAGPVVPQATHLERLLSPLALFVPRKVALPGGGWRRDWSLAVVSTTLFMFLLSTGIFQIKYLYAEHIYDWGAEQLSYYISFMGAVRATNLLLITPFLISRFKPKRKPSPAPPPHPSASASLSNVLAKPKPKPTLPHLLADLSFDIKVVRVGLLIDFLSHFLVFLLPAGPLVFTVLTSMSSLGAGVHPAMNSVALGMVQMRGYVKEEDAAGGREGERVVDDGLGGAGRLFGALAVLQALGQYILGPMLFGLIYSLTVAHLPRIIFITAASMVCVALALTFLIRPERQFANTSVHVRVDVNTRVDAEEAGRGRSRAQKIITPTTSPRMSFAEGTVASPGNSPRLRV</sequence>
<feature type="transmembrane region" description="Helical" evidence="6">
    <location>
        <begin position="389"/>
        <end position="412"/>
    </location>
</feature>
<dbReference type="InterPro" id="IPR036259">
    <property type="entry name" value="MFS_trans_sf"/>
</dbReference>
<dbReference type="OrthoDB" id="3026777at2759"/>
<feature type="compositionally biased region" description="Basic and acidic residues" evidence="5">
    <location>
        <begin position="9"/>
        <end position="25"/>
    </location>
</feature>
<feature type="transmembrane region" description="Helical" evidence="6">
    <location>
        <begin position="611"/>
        <end position="630"/>
    </location>
</feature>
<evidence type="ECO:0000256" key="2">
    <source>
        <dbReference type="ARBA" id="ARBA00022692"/>
    </source>
</evidence>
<comment type="caution">
    <text evidence="7">The sequence shown here is derived from an EMBL/GenBank/DDBJ whole genome shotgun (WGS) entry which is preliminary data.</text>
</comment>
<feature type="transmembrane region" description="Helical" evidence="6">
    <location>
        <begin position="501"/>
        <end position="521"/>
    </location>
</feature>
<proteinExistence type="predicted"/>
<comment type="subcellular location">
    <subcellularLocation>
        <location evidence="1">Membrane</location>
        <topology evidence="1">Multi-pass membrane protein</topology>
    </subcellularLocation>
</comment>
<evidence type="ECO:0000256" key="4">
    <source>
        <dbReference type="ARBA" id="ARBA00023136"/>
    </source>
</evidence>
<feature type="transmembrane region" description="Helical" evidence="6">
    <location>
        <begin position="206"/>
        <end position="232"/>
    </location>
</feature>
<feature type="transmembrane region" description="Helical" evidence="6">
    <location>
        <begin position="299"/>
        <end position="318"/>
    </location>
</feature>
<dbReference type="AlphaFoldDB" id="A0A8K0UV25"/>
<organism evidence="7 8">
    <name type="scientific">Cristinia sonorae</name>
    <dbReference type="NCBI Taxonomy" id="1940300"/>
    <lineage>
        <taxon>Eukaryota</taxon>
        <taxon>Fungi</taxon>
        <taxon>Dikarya</taxon>
        <taxon>Basidiomycota</taxon>
        <taxon>Agaricomycotina</taxon>
        <taxon>Agaricomycetes</taxon>
        <taxon>Agaricomycetidae</taxon>
        <taxon>Agaricales</taxon>
        <taxon>Pleurotineae</taxon>
        <taxon>Stephanosporaceae</taxon>
        <taxon>Cristinia</taxon>
    </lineage>
</organism>
<protein>
    <submittedName>
        <fullName evidence="7">MFS general substrate transporter</fullName>
    </submittedName>
</protein>
<dbReference type="GO" id="GO:0016020">
    <property type="term" value="C:membrane"/>
    <property type="evidence" value="ECO:0007669"/>
    <property type="project" value="UniProtKB-SubCell"/>
</dbReference>
<keyword evidence="4 6" id="KW-0472">Membrane</keyword>
<dbReference type="Pfam" id="PF07690">
    <property type="entry name" value="MFS_1"/>
    <property type="match status" value="1"/>
</dbReference>
<gene>
    <name evidence="7" type="ORF">BXZ70DRAFT_522371</name>
</gene>
<name>A0A8K0UV25_9AGAR</name>
<dbReference type="PANTHER" id="PTHR23507:SF1">
    <property type="entry name" value="FI18259P1-RELATED"/>
    <property type="match status" value="1"/>
</dbReference>
<reference evidence="7" key="1">
    <citation type="journal article" date="2021" name="New Phytol.">
        <title>Evolutionary innovations through gain and loss of genes in the ectomycorrhizal Boletales.</title>
        <authorList>
            <person name="Wu G."/>
            <person name="Miyauchi S."/>
            <person name="Morin E."/>
            <person name="Kuo A."/>
            <person name="Drula E."/>
            <person name="Varga T."/>
            <person name="Kohler A."/>
            <person name="Feng B."/>
            <person name="Cao Y."/>
            <person name="Lipzen A."/>
            <person name="Daum C."/>
            <person name="Hundley H."/>
            <person name="Pangilinan J."/>
            <person name="Johnson J."/>
            <person name="Barry K."/>
            <person name="LaButti K."/>
            <person name="Ng V."/>
            <person name="Ahrendt S."/>
            <person name="Min B."/>
            <person name="Choi I.G."/>
            <person name="Park H."/>
            <person name="Plett J.M."/>
            <person name="Magnuson J."/>
            <person name="Spatafora J.W."/>
            <person name="Nagy L.G."/>
            <person name="Henrissat B."/>
            <person name="Grigoriev I.V."/>
            <person name="Yang Z.L."/>
            <person name="Xu J."/>
            <person name="Martin F.M."/>
        </authorList>
    </citation>
    <scope>NUCLEOTIDE SEQUENCE</scope>
    <source>
        <strain evidence="7">KKN 215</strain>
    </source>
</reference>
<dbReference type="EMBL" id="JAEVFJ010000004">
    <property type="protein sequence ID" value="KAH8105380.1"/>
    <property type="molecule type" value="Genomic_DNA"/>
</dbReference>
<feature type="transmembrane region" description="Helical" evidence="6">
    <location>
        <begin position="37"/>
        <end position="56"/>
    </location>
</feature>
<dbReference type="GO" id="GO:0022857">
    <property type="term" value="F:transmembrane transporter activity"/>
    <property type="evidence" value="ECO:0007669"/>
    <property type="project" value="InterPro"/>
</dbReference>